<dbReference type="GO" id="GO:0052621">
    <property type="term" value="F:diguanylate cyclase activity"/>
    <property type="evidence" value="ECO:0007669"/>
    <property type="project" value="TreeGrafter"/>
</dbReference>
<keyword evidence="4" id="KW-1185">Reference proteome</keyword>
<feature type="transmembrane region" description="Helical" evidence="1">
    <location>
        <begin position="70"/>
        <end position="89"/>
    </location>
</feature>
<dbReference type="Pfam" id="PF00990">
    <property type="entry name" value="GGDEF"/>
    <property type="match status" value="1"/>
</dbReference>
<protein>
    <submittedName>
        <fullName evidence="3">GGDEF domain-containing protein</fullName>
    </submittedName>
</protein>
<dbReference type="InterPro" id="IPR000160">
    <property type="entry name" value="GGDEF_dom"/>
</dbReference>
<dbReference type="PANTHER" id="PTHR45138:SF9">
    <property type="entry name" value="DIGUANYLATE CYCLASE DGCM-RELATED"/>
    <property type="match status" value="1"/>
</dbReference>
<feature type="domain" description="GGDEF" evidence="2">
    <location>
        <begin position="270"/>
        <end position="408"/>
    </location>
</feature>
<dbReference type="PANTHER" id="PTHR45138">
    <property type="entry name" value="REGULATORY COMPONENTS OF SENSORY TRANSDUCTION SYSTEM"/>
    <property type="match status" value="1"/>
</dbReference>
<feature type="transmembrane region" description="Helical" evidence="1">
    <location>
        <begin position="109"/>
        <end position="129"/>
    </location>
</feature>
<dbReference type="GO" id="GO:0005886">
    <property type="term" value="C:plasma membrane"/>
    <property type="evidence" value="ECO:0007669"/>
    <property type="project" value="TreeGrafter"/>
</dbReference>
<evidence type="ECO:0000256" key="1">
    <source>
        <dbReference type="SAM" id="Phobius"/>
    </source>
</evidence>
<reference evidence="3 4" key="1">
    <citation type="submission" date="2018-06" db="EMBL/GenBank/DDBJ databases">
        <title>Paenibacillus imtechensis sp. nov.</title>
        <authorList>
            <person name="Pinnaka A.K."/>
            <person name="Singh H."/>
            <person name="Kaur M."/>
        </authorList>
    </citation>
    <scope>NUCLEOTIDE SEQUENCE [LARGE SCALE GENOMIC DNA]</scope>
    <source>
        <strain evidence="3 4">SMB1</strain>
    </source>
</reference>
<evidence type="ECO:0000313" key="4">
    <source>
        <dbReference type="Proteomes" id="UP000249522"/>
    </source>
</evidence>
<sequence>MTKARIYDLSLFTTSVLVALSSGHLLSDQSAYLKALVIYWLFSCLYYNLRVINKSGSTSVDYGISYTSSLTLFAGPIGVLIFETIFRFTVYFHKKWSKTADPGEFLDTFFNIGSFVLANSIGYYLYYWLSPVFASIPYGFWLLMLLLIIVISSLTTLFLVVVLFIMGELRSLREAYDYSVTSRSFLDLGKIALTNGLLLLFLQEQRWDIIVSLFLLNYVVSLSFHSKSQSIQNKYERDKFEQMAYKDFLTGMFNRAYMDKQMAELNQPGESIGIVVTDIDNFKRVNDSYNHAVGDQVIRHFASTLQSYLAENDILFRSGGEEFTIFLRNKDYSACCLLLEEMRRGIQDSTVHTEYGDQAIQLSYTASFGLCYFEIGSQASMEKGYIQADQLLLRAKHLGRNRVLVKDDSPEELIEQPIQ</sequence>
<dbReference type="NCBIfam" id="TIGR00254">
    <property type="entry name" value="GGDEF"/>
    <property type="match status" value="1"/>
</dbReference>
<name>A0A2W1LEN2_9BACL</name>
<dbReference type="InterPro" id="IPR050469">
    <property type="entry name" value="Diguanylate_Cyclase"/>
</dbReference>
<dbReference type="GO" id="GO:0043709">
    <property type="term" value="P:cell adhesion involved in single-species biofilm formation"/>
    <property type="evidence" value="ECO:0007669"/>
    <property type="project" value="TreeGrafter"/>
</dbReference>
<keyword evidence="1" id="KW-0472">Membrane</keyword>
<dbReference type="RefSeq" id="WP_111144907.1">
    <property type="nucleotide sequence ID" value="NZ_QKRB01000010.1"/>
</dbReference>
<keyword evidence="1" id="KW-1133">Transmembrane helix</keyword>
<feature type="transmembrane region" description="Helical" evidence="1">
    <location>
        <begin position="31"/>
        <end position="49"/>
    </location>
</feature>
<accession>A0A2W1LEN2</accession>
<dbReference type="Proteomes" id="UP000249522">
    <property type="component" value="Unassembled WGS sequence"/>
</dbReference>
<evidence type="ECO:0000313" key="3">
    <source>
        <dbReference type="EMBL" id="PZD97546.1"/>
    </source>
</evidence>
<dbReference type="GO" id="GO:1902201">
    <property type="term" value="P:negative regulation of bacterial-type flagellum-dependent cell motility"/>
    <property type="evidence" value="ECO:0007669"/>
    <property type="project" value="TreeGrafter"/>
</dbReference>
<organism evidence="3 4">
    <name type="scientific">Paenibacillus sambharensis</name>
    <dbReference type="NCBI Taxonomy" id="1803190"/>
    <lineage>
        <taxon>Bacteria</taxon>
        <taxon>Bacillati</taxon>
        <taxon>Bacillota</taxon>
        <taxon>Bacilli</taxon>
        <taxon>Bacillales</taxon>
        <taxon>Paenibacillaceae</taxon>
        <taxon>Paenibacillus</taxon>
    </lineage>
</organism>
<proteinExistence type="predicted"/>
<dbReference type="AlphaFoldDB" id="A0A2W1LEN2"/>
<gene>
    <name evidence="3" type="ORF">DNH61_01335</name>
</gene>
<dbReference type="Gene3D" id="3.30.70.270">
    <property type="match status" value="1"/>
</dbReference>
<dbReference type="OrthoDB" id="9759607at2"/>
<evidence type="ECO:0000259" key="2">
    <source>
        <dbReference type="PROSITE" id="PS50887"/>
    </source>
</evidence>
<dbReference type="InterPro" id="IPR029787">
    <property type="entry name" value="Nucleotide_cyclase"/>
</dbReference>
<dbReference type="SUPFAM" id="SSF55073">
    <property type="entry name" value="Nucleotide cyclase"/>
    <property type="match status" value="1"/>
</dbReference>
<dbReference type="CDD" id="cd01949">
    <property type="entry name" value="GGDEF"/>
    <property type="match status" value="1"/>
</dbReference>
<keyword evidence="1" id="KW-0812">Transmembrane</keyword>
<dbReference type="PROSITE" id="PS50887">
    <property type="entry name" value="GGDEF"/>
    <property type="match status" value="1"/>
</dbReference>
<dbReference type="EMBL" id="QKRB01000010">
    <property type="protein sequence ID" value="PZD97546.1"/>
    <property type="molecule type" value="Genomic_DNA"/>
</dbReference>
<dbReference type="InterPro" id="IPR043128">
    <property type="entry name" value="Rev_trsase/Diguanyl_cyclase"/>
</dbReference>
<dbReference type="SMART" id="SM00267">
    <property type="entry name" value="GGDEF"/>
    <property type="match status" value="1"/>
</dbReference>
<comment type="caution">
    <text evidence="3">The sequence shown here is derived from an EMBL/GenBank/DDBJ whole genome shotgun (WGS) entry which is preliminary data.</text>
</comment>
<feature type="transmembrane region" description="Helical" evidence="1">
    <location>
        <begin position="141"/>
        <end position="165"/>
    </location>
</feature>